<evidence type="ECO:0000256" key="1">
    <source>
        <dbReference type="ARBA" id="ARBA00022468"/>
    </source>
</evidence>
<dbReference type="InterPro" id="IPR045913">
    <property type="entry name" value="TBC20/Gyp8-like"/>
</dbReference>
<proteinExistence type="predicted"/>
<dbReference type="GO" id="GO:0005789">
    <property type="term" value="C:endoplasmic reticulum membrane"/>
    <property type="evidence" value="ECO:0007669"/>
    <property type="project" value="TreeGrafter"/>
</dbReference>
<sequence>MLKAHKQQELHRMIVEILWRNPRLKYYQVSVVPLRLMSSIIEYEDIELTNYLESHDIEDFGKISRLFDLFVASSPLMPVYVASAITLLRRSEILRTDPDILHSLITHVPEDIDVELAIQLAVKLEKRYPSLQLQKRSGIWLHDELRLSGVNTWEADWHHLGWHEVPDRIQADRYLAHGIPKEEWEDEMLKEWVERRRRRI</sequence>
<dbReference type="GO" id="GO:0006888">
    <property type="term" value="P:endoplasmic reticulum to Golgi vesicle-mediated transport"/>
    <property type="evidence" value="ECO:0007669"/>
    <property type="project" value="TreeGrafter"/>
</dbReference>
<dbReference type="SUPFAM" id="SSF47923">
    <property type="entry name" value="Ypt/Rab-GAP domain of gyp1p"/>
    <property type="match status" value="1"/>
</dbReference>
<dbReference type="EMBL" id="JABAYA010000009">
    <property type="protein sequence ID" value="KAF7731584.1"/>
    <property type="molecule type" value="Genomic_DNA"/>
</dbReference>
<reference evidence="2" key="1">
    <citation type="submission" date="2020-01" db="EMBL/GenBank/DDBJ databases">
        <title>Genome Sequencing of Three Apophysomyces-Like Fungal Strains Confirms a Novel Fungal Genus in the Mucoromycota with divergent Burkholderia-like Endosymbiotic Bacteria.</title>
        <authorList>
            <person name="Stajich J.E."/>
            <person name="Macias A.M."/>
            <person name="Carter-House D."/>
            <person name="Lovett B."/>
            <person name="Kasson L.R."/>
            <person name="Berry K."/>
            <person name="Grigoriev I."/>
            <person name="Chang Y."/>
            <person name="Spatafora J."/>
            <person name="Kasson M.T."/>
        </authorList>
    </citation>
    <scope>NUCLEOTIDE SEQUENCE</scope>
    <source>
        <strain evidence="2">NRRL A-21654</strain>
    </source>
</reference>
<keyword evidence="3" id="KW-1185">Reference proteome</keyword>
<evidence type="ECO:0000313" key="3">
    <source>
        <dbReference type="Proteomes" id="UP000605846"/>
    </source>
</evidence>
<dbReference type="PANTHER" id="PTHR20913">
    <property type="entry name" value="TBC1 DOMAIN FAMILY MEMBER 20/GTPASE"/>
    <property type="match status" value="1"/>
</dbReference>
<accession>A0A8H7C0G1</accession>
<dbReference type="Proteomes" id="UP000605846">
    <property type="component" value="Unassembled WGS sequence"/>
</dbReference>
<dbReference type="PANTHER" id="PTHR20913:SF7">
    <property type="entry name" value="RE60063P"/>
    <property type="match status" value="1"/>
</dbReference>
<dbReference type="OrthoDB" id="206700at2759"/>
<dbReference type="GO" id="GO:0005096">
    <property type="term" value="F:GTPase activator activity"/>
    <property type="evidence" value="ECO:0007669"/>
    <property type="project" value="UniProtKB-KW"/>
</dbReference>
<name>A0A8H7C0G1_9FUNG</name>
<keyword evidence="1" id="KW-0343">GTPase activation</keyword>
<dbReference type="AlphaFoldDB" id="A0A8H7C0G1"/>
<protein>
    <submittedName>
        <fullName evidence="2">Uncharacterized protein</fullName>
    </submittedName>
</protein>
<comment type="caution">
    <text evidence="2">The sequence shown here is derived from an EMBL/GenBank/DDBJ whole genome shotgun (WGS) entry which is preliminary data.</text>
</comment>
<dbReference type="InterPro" id="IPR035969">
    <property type="entry name" value="Rab-GAP_TBC_sf"/>
</dbReference>
<dbReference type="Gene3D" id="1.10.472.80">
    <property type="entry name" value="Ypt/Rab-GAP domain of gyp1p, domain 3"/>
    <property type="match status" value="1"/>
</dbReference>
<organism evidence="2 3">
    <name type="scientific">Apophysomyces ossiformis</name>
    <dbReference type="NCBI Taxonomy" id="679940"/>
    <lineage>
        <taxon>Eukaryota</taxon>
        <taxon>Fungi</taxon>
        <taxon>Fungi incertae sedis</taxon>
        <taxon>Mucoromycota</taxon>
        <taxon>Mucoromycotina</taxon>
        <taxon>Mucoromycetes</taxon>
        <taxon>Mucorales</taxon>
        <taxon>Mucorineae</taxon>
        <taxon>Mucoraceae</taxon>
        <taxon>Apophysomyces</taxon>
    </lineage>
</organism>
<evidence type="ECO:0000313" key="2">
    <source>
        <dbReference type="EMBL" id="KAF7731584.1"/>
    </source>
</evidence>
<gene>
    <name evidence="2" type="ORF">EC973_009348</name>
</gene>